<dbReference type="AlphaFoldDB" id="A0A258FQR1"/>
<comment type="caution">
    <text evidence="2">The sequence shown here is derived from an EMBL/GenBank/DDBJ whole genome shotgun (WGS) entry which is preliminary data.</text>
</comment>
<feature type="domain" description="PIN" evidence="1">
    <location>
        <begin position="4"/>
        <end position="119"/>
    </location>
</feature>
<dbReference type="Pfam" id="PF01850">
    <property type="entry name" value="PIN"/>
    <property type="match status" value="1"/>
</dbReference>
<dbReference type="CDD" id="cd18692">
    <property type="entry name" value="PIN_VapC-like"/>
    <property type="match status" value="1"/>
</dbReference>
<gene>
    <name evidence="2" type="ORF">B7Z01_04700</name>
</gene>
<sequence>MKIAIDTNVLGYAAGIGEDEAKRARAAWLLKAIPAFQLVMPSQVAGEFYNILCRKGGQKPKIATKIVLDWADTLTFAAPGPGTMREALQTASFQNLQIWDSLILNIASEAGCRIMLSEDLQDGFICRNVTVVNPFAERPHPLFASVLATLPESP</sequence>
<dbReference type="Proteomes" id="UP000215595">
    <property type="component" value="Unassembled WGS sequence"/>
</dbReference>
<dbReference type="EMBL" id="NCEB01000007">
    <property type="protein sequence ID" value="OYX34841.1"/>
    <property type="molecule type" value="Genomic_DNA"/>
</dbReference>
<name>A0A258FQR1_9CAUL</name>
<dbReference type="InterPro" id="IPR029060">
    <property type="entry name" value="PIN-like_dom_sf"/>
</dbReference>
<evidence type="ECO:0000313" key="3">
    <source>
        <dbReference type="Proteomes" id="UP000215595"/>
    </source>
</evidence>
<proteinExistence type="predicted"/>
<protein>
    <recommendedName>
        <fullName evidence="1">PIN domain-containing protein</fullName>
    </recommendedName>
</protein>
<organism evidence="2 3">
    <name type="scientific">Brevundimonas subvibrioides</name>
    <dbReference type="NCBI Taxonomy" id="74313"/>
    <lineage>
        <taxon>Bacteria</taxon>
        <taxon>Pseudomonadati</taxon>
        <taxon>Pseudomonadota</taxon>
        <taxon>Alphaproteobacteria</taxon>
        <taxon>Caulobacterales</taxon>
        <taxon>Caulobacteraceae</taxon>
        <taxon>Brevundimonas</taxon>
    </lineage>
</organism>
<reference evidence="2 3" key="1">
    <citation type="submission" date="2017-03" db="EMBL/GenBank/DDBJ databases">
        <title>Lifting the veil on microbial sulfur biogeochemistry in mining wastewaters.</title>
        <authorList>
            <person name="Kantor R.S."/>
            <person name="Colenbrander Nelson T."/>
            <person name="Marshall S."/>
            <person name="Bennett D."/>
            <person name="Apte S."/>
            <person name="Camacho D."/>
            <person name="Thomas B.C."/>
            <person name="Warren L.A."/>
            <person name="Banfield J.F."/>
        </authorList>
    </citation>
    <scope>NUCLEOTIDE SEQUENCE [LARGE SCALE GENOMIC DNA]</scope>
    <source>
        <strain evidence="2">32-69-9</strain>
    </source>
</reference>
<dbReference type="SUPFAM" id="SSF88723">
    <property type="entry name" value="PIN domain-like"/>
    <property type="match status" value="1"/>
</dbReference>
<dbReference type="InterPro" id="IPR002716">
    <property type="entry name" value="PIN_dom"/>
</dbReference>
<dbReference type="Gene3D" id="3.40.50.1010">
    <property type="entry name" value="5'-nuclease"/>
    <property type="match status" value="1"/>
</dbReference>
<evidence type="ECO:0000259" key="1">
    <source>
        <dbReference type="Pfam" id="PF01850"/>
    </source>
</evidence>
<accession>A0A258FQR1</accession>
<evidence type="ECO:0000313" key="2">
    <source>
        <dbReference type="EMBL" id="OYX34841.1"/>
    </source>
</evidence>